<evidence type="ECO:0000256" key="4">
    <source>
        <dbReference type="ARBA" id="ARBA00022968"/>
    </source>
</evidence>
<keyword evidence="3" id="KW-0808">Transferase</keyword>
<comment type="subcellular location">
    <subcellularLocation>
        <location evidence="1">Golgi apparatus membrane</location>
        <topology evidence="1">Single-pass type II membrane protein</topology>
    </subcellularLocation>
</comment>
<keyword evidence="7" id="KW-0812">Transmembrane</keyword>
<accession>A0A1Q3CWK0</accession>
<evidence type="ECO:0000313" key="9">
    <source>
        <dbReference type="EMBL" id="GAV84609.1"/>
    </source>
</evidence>
<evidence type="ECO:0000256" key="2">
    <source>
        <dbReference type="ARBA" id="ARBA00010271"/>
    </source>
</evidence>
<evidence type="ECO:0000259" key="8">
    <source>
        <dbReference type="Pfam" id="PF03016"/>
    </source>
</evidence>
<dbReference type="InterPro" id="IPR004263">
    <property type="entry name" value="Exostosin"/>
</dbReference>
<keyword evidence="5" id="KW-0333">Golgi apparatus</keyword>
<dbReference type="FunCoup" id="A0A1Q3CWK0">
    <property type="interactions" value="67"/>
</dbReference>
<evidence type="ECO:0000256" key="7">
    <source>
        <dbReference type="SAM" id="Phobius"/>
    </source>
</evidence>
<keyword evidence="10" id="KW-1185">Reference proteome</keyword>
<name>A0A1Q3CWK0_CEPFO</name>
<evidence type="ECO:0000256" key="3">
    <source>
        <dbReference type="ARBA" id="ARBA00022676"/>
    </source>
</evidence>
<evidence type="ECO:0000256" key="5">
    <source>
        <dbReference type="ARBA" id="ARBA00023034"/>
    </source>
</evidence>
<feature type="region of interest" description="Disordered" evidence="6">
    <location>
        <begin position="172"/>
        <end position="242"/>
    </location>
</feature>
<dbReference type="InParanoid" id="A0A1Q3CWK0"/>
<sequence length="674" mass="76562">MGHQFRAMCQVENRRVLWLMGIMFVAFVTFQYFELPYRNGFSSLFSAGKVSLAEEKSFYTGNPSSTSGMVGNISHVDAFSSTLTYADNAMANNSGTFKGNVTDLRNDFVLEGNQGLNNGNSEQSSSVNLNEQYRSSTVDDGFAPEETRETESSYFAKNDSMDGYSLMSNIGKENSNLTSENSNAGFASPLPASTPKDSSPTVTLPTNVHSNVRSPDILVKSNISSEKGAVTPTSNQDGTAGQLHNNLATLGDNSSVISAPEVKERPEIQTAAVISIAEMNNLLLDYRATQHSMKPRFSSSVDQELLHAKSQIENAPIVKNDPQLYAPLYRNISEFKRSYELMEGTLKVYIYREGQKPIFHQPLLKGIYASEGWFMKLLKANKKFVTKNSRKAHLFYLPFSTKMLEETLYVPGSHNRENLIEYLKSYLDMIAMKYPFWNSTQGADHFLVACHDWAPSETRQHMNKCIRALCNSDVKEGFAFGKDVSLPETYVRTPQKPLRDLGGKPPSKRTILAFFAGNMHGYLRPILLQHWGDKDPDMKIFGEMPKVKGNMNYIEHMKSSKYCICARGYEVNSPRVVEAIFYECVPVIISDNFVPAFFEVLNWESFAVFVLEKDIPNLKNILLSIPEKRFRRMQMRLKKVQQHFLWHPRPVKYDIFHMILHSIWYNRVLQIWSR</sequence>
<protein>
    <submittedName>
        <fullName evidence="9">Exostosin domain-containing protein</fullName>
    </submittedName>
</protein>
<keyword evidence="4" id="KW-0735">Signal-anchor</keyword>
<dbReference type="InterPro" id="IPR040911">
    <property type="entry name" value="Exostosin_GT47"/>
</dbReference>
<gene>
    <name evidence="9" type="ORF">CFOL_v3_28053</name>
</gene>
<dbReference type="AlphaFoldDB" id="A0A1Q3CWK0"/>
<dbReference type="Proteomes" id="UP000187406">
    <property type="component" value="Unassembled WGS sequence"/>
</dbReference>
<dbReference type="OrthoDB" id="1924787at2759"/>
<evidence type="ECO:0000256" key="1">
    <source>
        <dbReference type="ARBA" id="ARBA00004323"/>
    </source>
</evidence>
<keyword evidence="3" id="KW-0328">Glycosyltransferase</keyword>
<feature type="domain" description="Exostosin GT47" evidence="8">
    <location>
        <begin position="345"/>
        <end position="623"/>
    </location>
</feature>
<feature type="transmembrane region" description="Helical" evidence="7">
    <location>
        <begin position="16"/>
        <end position="33"/>
    </location>
</feature>
<dbReference type="GO" id="GO:0000139">
    <property type="term" value="C:Golgi membrane"/>
    <property type="evidence" value="ECO:0007669"/>
    <property type="project" value="UniProtKB-SubCell"/>
</dbReference>
<evidence type="ECO:0000313" key="10">
    <source>
        <dbReference type="Proteomes" id="UP000187406"/>
    </source>
</evidence>
<dbReference type="PANTHER" id="PTHR11062:SF108">
    <property type="entry name" value="EXOSTOSIN FAMILY PROTEIN"/>
    <property type="match status" value="1"/>
</dbReference>
<dbReference type="EMBL" id="BDDD01003268">
    <property type="protein sequence ID" value="GAV84609.1"/>
    <property type="molecule type" value="Genomic_DNA"/>
</dbReference>
<comment type="similarity">
    <text evidence="2">Belongs to the glycosyltransferase 47 family.</text>
</comment>
<comment type="caution">
    <text evidence="9">The sequence shown here is derived from an EMBL/GenBank/DDBJ whole genome shotgun (WGS) entry which is preliminary data.</text>
</comment>
<keyword evidence="7" id="KW-0472">Membrane</keyword>
<dbReference type="GO" id="GO:0016757">
    <property type="term" value="F:glycosyltransferase activity"/>
    <property type="evidence" value="ECO:0007669"/>
    <property type="project" value="UniProtKB-KW"/>
</dbReference>
<feature type="compositionally biased region" description="Polar residues" evidence="6">
    <location>
        <begin position="221"/>
        <end position="242"/>
    </location>
</feature>
<reference evidence="10" key="1">
    <citation type="submission" date="2016-04" db="EMBL/GenBank/DDBJ databases">
        <title>Cephalotus genome sequencing.</title>
        <authorList>
            <person name="Fukushima K."/>
            <person name="Hasebe M."/>
            <person name="Fang X."/>
        </authorList>
    </citation>
    <scope>NUCLEOTIDE SEQUENCE [LARGE SCALE GENOMIC DNA]</scope>
    <source>
        <strain evidence="10">cv. St1</strain>
    </source>
</reference>
<dbReference type="STRING" id="3775.A0A1Q3CWK0"/>
<feature type="compositionally biased region" description="Polar residues" evidence="6">
    <location>
        <begin position="172"/>
        <end position="185"/>
    </location>
</feature>
<organism evidence="9 10">
    <name type="scientific">Cephalotus follicularis</name>
    <name type="common">Albany pitcher plant</name>
    <dbReference type="NCBI Taxonomy" id="3775"/>
    <lineage>
        <taxon>Eukaryota</taxon>
        <taxon>Viridiplantae</taxon>
        <taxon>Streptophyta</taxon>
        <taxon>Embryophyta</taxon>
        <taxon>Tracheophyta</taxon>
        <taxon>Spermatophyta</taxon>
        <taxon>Magnoliopsida</taxon>
        <taxon>eudicotyledons</taxon>
        <taxon>Gunneridae</taxon>
        <taxon>Pentapetalae</taxon>
        <taxon>rosids</taxon>
        <taxon>fabids</taxon>
        <taxon>Oxalidales</taxon>
        <taxon>Cephalotaceae</taxon>
        <taxon>Cephalotus</taxon>
    </lineage>
</organism>
<evidence type="ECO:0000256" key="6">
    <source>
        <dbReference type="SAM" id="MobiDB-lite"/>
    </source>
</evidence>
<dbReference type="Pfam" id="PF03016">
    <property type="entry name" value="Exostosin_GT47"/>
    <property type="match status" value="1"/>
</dbReference>
<keyword evidence="7" id="KW-1133">Transmembrane helix</keyword>
<proteinExistence type="inferred from homology"/>
<dbReference type="PANTHER" id="PTHR11062">
    <property type="entry name" value="EXOSTOSIN HEPARAN SULFATE GLYCOSYLTRANSFERASE -RELATED"/>
    <property type="match status" value="1"/>
</dbReference>
<feature type="compositionally biased region" description="Polar residues" evidence="6">
    <location>
        <begin position="195"/>
        <end position="213"/>
    </location>
</feature>